<organism evidence="2 3">
    <name type="scientific">Golovinomyces cichoracearum</name>
    <dbReference type="NCBI Taxonomy" id="62708"/>
    <lineage>
        <taxon>Eukaryota</taxon>
        <taxon>Fungi</taxon>
        <taxon>Dikarya</taxon>
        <taxon>Ascomycota</taxon>
        <taxon>Pezizomycotina</taxon>
        <taxon>Leotiomycetes</taxon>
        <taxon>Erysiphales</taxon>
        <taxon>Erysiphaceae</taxon>
        <taxon>Golovinomyces</taxon>
    </lineage>
</organism>
<protein>
    <submittedName>
        <fullName evidence="2">Uncharacterized protein</fullName>
    </submittedName>
</protein>
<evidence type="ECO:0000313" key="3">
    <source>
        <dbReference type="Proteomes" id="UP000285326"/>
    </source>
</evidence>
<name>A0A420IP32_9PEZI</name>
<accession>A0A420IP32</accession>
<evidence type="ECO:0000256" key="1">
    <source>
        <dbReference type="SAM" id="MobiDB-lite"/>
    </source>
</evidence>
<dbReference type="AlphaFoldDB" id="A0A420IP32"/>
<comment type="caution">
    <text evidence="2">The sequence shown here is derived from an EMBL/GenBank/DDBJ whole genome shotgun (WGS) entry which is preliminary data.</text>
</comment>
<dbReference type="Proteomes" id="UP000285326">
    <property type="component" value="Unassembled WGS sequence"/>
</dbReference>
<feature type="region of interest" description="Disordered" evidence="1">
    <location>
        <begin position="62"/>
        <end position="112"/>
    </location>
</feature>
<evidence type="ECO:0000313" key="2">
    <source>
        <dbReference type="EMBL" id="RKF76316.1"/>
    </source>
</evidence>
<sequence>MLERLVAEKKKREAERIRLQDEAFAKAHALAIETNATHVSVPRYLPVCLTRVSGIPVRAPTVKAREAAASAPTAQESSASMASTSADNASEKKLQTSDSSSTDNIESSETRK</sequence>
<feature type="compositionally biased region" description="Polar residues" evidence="1">
    <location>
        <begin position="72"/>
        <end position="88"/>
    </location>
</feature>
<reference evidence="2 3" key="1">
    <citation type="journal article" date="2018" name="BMC Genomics">
        <title>Comparative genome analyses reveal sequence features reflecting distinct modes of host-adaptation between dicot and monocot powdery mildew.</title>
        <authorList>
            <person name="Wu Y."/>
            <person name="Ma X."/>
            <person name="Pan Z."/>
            <person name="Kale S.D."/>
            <person name="Song Y."/>
            <person name="King H."/>
            <person name="Zhang Q."/>
            <person name="Presley C."/>
            <person name="Deng X."/>
            <person name="Wei C.I."/>
            <person name="Xiao S."/>
        </authorList>
    </citation>
    <scope>NUCLEOTIDE SEQUENCE [LARGE SCALE GENOMIC DNA]</scope>
    <source>
        <strain evidence="2">UMSG1</strain>
    </source>
</reference>
<feature type="compositionally biased region" description="Low complexity" evidence="1">
    <location>
        <begin position="96"/>
        <end position="112"/>
    </location>
</feature>
<proteinExistence type="predicted"/>
<dbReference type="EMBL" id="MCBS01022822">
    <property type="protein sequence ID" value="RKF76316.1"/>
    <property type="molecule type" value="Genomic_DNA"/>
</dbReference>
<gene>
    <name evidence="2" type="ORF">GcM1_228061</name>
</gene>